<dbReference type="Proteomes" id="UP000265631">
    <property type="component" value="Unassembled WGS sequence"/>
</dbReference>
<proteinExistence type="predicted"/>
<dbReference type="PANTHER" id="PTHR24148">
    <property type="entry name" value="ANKYRIN REPEAT DOMAIN-CONTAINING PROTEIN 39 HOMOLOG-RELATED"/>
    <property type="match status" value="1"/>
</dbReference>
<protein>
    <recommendedName>
        <fullName evidence="1">Heterokaryon incompatibility domain-containing protein</fullName>
    </recommendedName>
</protein>
<dbReference type="PANTHER" id="PTHR24148:SF73">
    <property type="entry name" value="HET DOMAIN PROTEIN (AFU_ORTHOLOGUE AFUA_8G01020)"/>
    <property type="match status" value="1"/>
</dbReference>
<dbReference type="STRING" id="2594813.A0A395N5U6"/>
<name>A0A395N5U6_9HYPO</name>
<comment type="caution">
    <text evidence="2">The sequence shown here is derived from an EMBL/GenBank/DDBJ whole genome shotgun (WGS) entry which is preliminary data.</text>
</comment>
<reference evidence="2 3" key="1">
    <citation type="journal article" date="2018" name="PLoS Pathog.">
        <title>Evolution of structural diversity of trichothecenes, a family of toxins produced by plant pathogenic and entomopathogenic fungi.</title>
        <authorList>
            <person name="Proctor R.H."/>
            <person name="McCormick S.P."/>
            <person name="Kim H.S."/>
            <person name="Cardoza R.E."/>
            <person name="Stanley A.M."/>
            <person name="Lindo L."/>
            <person name="Kelly A."/>
            <person name="Brown D.W."/>
            <person name="Lee T."/>
            <person name="Vaughan M.M."/>
            <person name="Alexander N.J."/>
            <person name="Busman M."/>
            <person name="Gutierrez S."/>
        </authorList>
    </citation>
    <scope>NUCLEOTIDE SEQUENCE [LARGE SCALE GENOMIC DNA]</scope>
    <source>
        <strain evidence="2 3">NRRL 13405</strain>
    </source>
</reference>
<evidence type="ECO:0000313" key="3">
    <source>
        <dbReference type="Proteomes" id="UP000265631"/>
    </source>
</evidence>
<feature type="domain" description="Heterokaryon incompatibility" evidence="1">
    <location>
        <begin position="52"/>
        <end position="128"/>
    </location>
</feature>
<dbReference type="InterPro" id="IPR010730">
    <property type="entry name" value="HET"/>
</dbReference>
<dbReference type="EMBL" id="PXXK01000010">
    <property type="protein sequence ID" value="RFN55153.1"/>
    <property type="molecule type" value="Genomic_DNA"/>
</dbReference>
<dbReference type="InterPro" id="IPR052895">
    <property type="entry name" value="HetReg/Transcr_Mod"/>
</dbReference>
<dbReference type="AlphaFoldDB" id="A0A395N5U6"/>
<evidence type="ECO:0000313" key="2">
    <source>
        <dbReference type="EMBL" id="RFN55153.1"/>
    </source>
</evidence>
<evidence type="ECO:0000259" key="1">
    <source>
        <dbReference type="Pfam" id="PF06985"/>
    </source>
</evidence>
<organism evidence="2 3">
    <name type="scientific">Fusarium flagelliforme</name>
    <dbReference type="NCBI Taxonomy" id="2675880"/>
    <lineage>
        <taxon>Eukaryota</taxon>
        <taxon>Fungi</taxon>
        <taxon>Dikarya</taxon>
        <taxon>Ascomycota</taxon>
        <taxon>Pezizomycotina</taxon>
        <taxon>Sordariomycetes</taxon>
        <taxon>Hypocreomycetidae</taxon>
        <taxon>Hypocreales</taxon>
        <taxon>Nectriaceae</taxon>
        <taxon>Fusarium</taxon>
        <taxon>Fusarium incarnatum-equiseti species complex</taxon>
    </lineage>
</organism>
<keyword evidence="3" id="KW-1185">Reference proteome</keyword>
<sequence>MPPTTRQTIHQLYQPLDRNGREIRLIEILPTYPDQTIQYKLHTVTLTPDTYYVCISYVWGDPSITEEIVVNGIRKQVTVNLATALRHLKKHWVEIERESDPDVDTSKFRLWADALCINQDDPLEKGHRFSGPNPVQMETDGPVYFLQLHVDVDVPGLIERRFERTEILLHDQQGHQNLFEAKKTVGQLSKQDSILACINLHFSEGLRATDSLDYVYGLLAISKVPIEPDYTRSIREVYIEFVQWTLEAVSGNDSNIKRVYELLNRHAVGIRQLHHLPTWAPVFSASDKRHDMKLPHWLKSPSRYPFKSPFNKLLPPKITALGLWIKGVKAQTVETVHHEPGSSRFFYKGLSSFIHDFPKTYRDRGERRRRRYMDRNSILRALCYTFLIKHHIPYSPLYNPQRLFIALMASGHCRPEDFDRDLLESVCPSELKTITFEWGLATKRLSGSMIFVTENGNIGLIREQVLPGDVVYWLASGTSLTVLRPKDDHYLFVDNCFMVNLTDVEISNLVKSEQLKVEEIEIR</sequence>
<gene>
    <name evidence="2" type="ORF">FIE12Z_665</name>
</gene>
<accession>A0A395N5U6</accession>
<dbReference type="Pfam" id="PF06985">
    <property type="entry name" value="HET"/>
    <property type="match status" value="1"/>
</dbReference>